<sequence length="99" mass="10471">MDADIERFEFGSDDGIALTDALDFADPKPVDVGAMVVKTVRVPPETDRAVTAAAAAEGVSPSAWIRRAIEAKLAGREPGELVNVEDVLRAVRALPRAEG</sequence>
<organism evidence="2 3">
    <name type="scientific">Phytomonospora endophytica</name>
    <dbReference type="NCBI Taxonomy" id="714109"/>
    <lineage>
        <taxon>Bacteria</taxon>
        <taxon>Bacillati</taxon>
        <taxon>Actinomycetota</taxon>
        <taxon>Actinomycetes</taxon>
        <taxon>Micromonosporales</taxon>
        <taxon>Micromonosporaceae</taxon>
        <taxon>Phytomonospora</taxon>
    </lineage>
</organism>
<dbReference type="SUPFAM" id="SSF47598">
    <property type="entry name" value="Ribbon-helix-helix"/>
    <property type="match status" value="1"/>
</dbReference>
<evidence type="ECO:0000313" key="2">
    <source>
        <dbReference type="EMBL" id="MBB6038980.1"/>
    </source>
</evidence>
<reference evidence="2 3" key="1">
    <citation type="submission" date="2020-08" db="EMBL/GenBank/DDBJ databases">
        <title>Genomic Encyclopedia of Type Strains, Phase IV (KMG-IV): sequencing the most valuable type-strain genomes for metagenomic binning, comparative biology and taxonomic classification.</title>
        <authorList>
            <person name="Goeker M."/>
        </authorList>
    </citation>
    <scope>NUCLEOTIDE SEQUENCE [LARGE SCALE GENOMIC DNA]</scope>
    <source>
        <strain evidence="2 3">YIM 65646</strain>
    </source>
</reference>
<proteinExistence type="predicted"/>
<dbReference type="Pfam" id="PF01402">
    <property type="entry name" value="RHH_1"/>
    <property type="match status" value="1"/>
</dbReference>
<name>A0A841G4E1_9ACTN</name>
<dbReference type="AlphaFoldDB" id="A0A841G4E1"/>
<evidence type="ECO:0000259" key="1">
    <source>
        <dbReference type="Pfam" id="PF01402"/>
    </source>
</evidence>
<dbReference type="InterPro" id="IPR002145">
    <property type="entry name" value="CopG"/>
</dbReference>
<dbReference type="InterPro" id="IPR010985">
    <property type="entry name" value="Ribbon_hlx_hlx"/>
</dbReference>
<evidence type="ECO:0000313" key="3">
    <source>
        <dbReference type="Proteomes" id="UP000548476"/>
    </source>
</evidence>
<protein>
    <submittedName>
        <fullName evidence="2">Putative transcriptional regulator</fullName>
    </submittedName>
</protein>
<dbReference type="GO" id="GO:0006355">
    <property type="term" value="P:regulation of DNA-templated transcription"/>
    <property type="evidence" value="ECO:0007669"/>
    <property type="project" value="InterPro"/>
</dbReference>
<comment type="caution">
    <text evidence="2">The sequence shown here is derived from an EMBL/GenBank/DDBJ whole genome shotgun (WGS) entry which is preliminary data.</text>
</comment>
<gene>
    <name evidence="2" type="ORF">HNR73_006869</name>
</gene>
<dbReference type="Proteomes" id="UP000548476">
    <property type="component" value="Unassembled WGS sequence"/>
</dbReference>
<dbReference type="RefSeq" id="WP_184791947.1">
    <property type="nucleotide sequence ID" value="NZ_BONT01000055.1"/>
</dbReference>
<dbReference type="EMBL" id="JACHGT010000019">
    <property type="protein sequence ID" value="MBB6038980.1"/>
    <property type="molecule type" value="Genomic_DNA"/>
</dbReference>
<keyword evidence="3" id="KW-1185">Reference proteome</keyword>
<feature type="domain" description="Ribbon-helix-helix protein CopG" evidence="1">
    <location>
        <begin position="39"/>
        <end position="74"/>
    </location>
</feature>
<dbReference type="CDD" id="cd21631">
    <property type="entry name" value="RHH_CopG_NikR-like"/>
    <property type="match status" value="1"/>
</dbReference>
<accession>A0A841G4E1</accession>